<dbReference type="InterPro" id="IPR036390">
    <property type="entry name" value="WH_DNA-bd_sf"/>
</dbReference>
<evidence type="ECO:0000256" key="1">
    <source>
        <dbReference type="ARBA" id="ARBA00005562"/>
    </source>
</evidence>
<proteinExistence type="inferred from homology"/>
<dbReference type="PROSITE" id="PS50061">
    <property type="entry name" value="ETS_DOMAIN_3"/>
    <property type="match status" value="1"/>
</dbReference>
<accession>A0AA89C3A4</accession>
<comment type="similarity">
    <text evidence="1 3">Belongs to the ETS family.</text>
</comment>
<feature type="domain" description="ETS" evidence="5">
    <location>
        <begin position="391"/>
        <end position="473"/>
    </location>
</feature>
<dbReference type="Pfam" id="PF02198">
    <property type="entry name" value="SAM_PNT"/>
    <property type="match status" value="1"/>
</dbReference>
<dbReference type="SMART" id="SM00251">
    <property type="entry name" value="SAM_PNT"/>
    <property type="match status" value="1"/>
</dbReference>
<protein>
    <submittedName>
        <fullName evidence="7">Uncharacterized protein</fullName>
    </submittedName>
</protein>
<feature type="domain" description="PNT" evidence="6">
    <location>
        <begin position="133"/>
        <end position="220"/>
    </location>
</feature>
<dbReference type="Gene3D" id="1.10.10.10">
    <property type="entry name" value="Winged helix-like DNA-binding domain superfamily/Winged helix DNA-binding domain"/>
    <property type="match status" value="1"/>
</dbReference>
<gene>
    <name evidence="7" type="ORF">FSP39_024646</name>
</gene>
<comment type="subcellular location">
    <subcellularLocation>
        <location evidence="3">Nucleus</location>
    </subcellularLocation>
</comment>
<dbReference type="GO" id="GO:0000981">
    <property type="term" value="F:DNA-binding transcription factor activity, RNA polymerase II-specific"/>
    <property type="evidence" value="ECO:0007669"/>
    <property type="project" value="TreeGrafter"/>
</dbReference>
<dbReference type="InterPro" id="IPR003118">
    <property type="entry name" value="Pointed_dom"/>
</dbReference>
<dbReference type="InterPro" id="IPR046328">
    <property type="entry name" value="ETS_fam"/>
</dbReference>
<keyword evidence="8" id="KW-1185">Reference proteome</keyword>
<dbReference type="Gene3D" id="1.10.150.50">
    <property type="entry name" value="Transcription Factor, Ets-1"/>
    <property type="match status" value="1"/>
</dbReference>
<evidence type="ECO:0000313" key="7">
    <source>
        <dbReference type="EMBL" id="KAK3104131.1"/>
    </source>
</evidence>
<comment type="caution">
    <text evidence="7">The sequence shown here is derived from an EMBL/GenBank/DDBJ whole genome shotgun (WGS) entry which is preliminary data.</text>
</comment>
<dbReference type="InterPro" id="IPR013761">
    <property type="entry name" value="SAM/pointed_sf"/>
</dbReference>
<dbReference type="Pfam" id="PF00178">
    <property type="entry name" value="Ets"/>
    <property type="match status" value="1"/>
</dbReference>
<dbReference type="PROSITE" id="PS51433">
    <property type="entry name" value="PNT"/>
    <property type="match status" value="1"/>
</dbReference>
<keyword evidence="2 3" id="KW-0238">DNA-binding</keyword>
<dbReference type="PANTHER" id="PTHR11849">
    <property type="entry name" value="ETS"/>
    <property type="match status" value="1"/>
</dbReference>
<dbReference type="InterPro" id="IPR036388">
    <property type="entry name" value="WH-like_DNA-bd_sf"/>
</dbReference>
<evidence type="ECO:0000256" key="3">
    <source>
        <dbReference type="RuleBase" id="RU004019"/>
    </source>
</evidence>
<dbReference type="GO" id="GO:0043565">
    <property type="term" value="F:sequence-specific DNA binding"/>
    <property type="evidence" value="ECO:0007669"/>
    <property type="project" value="InterPro"/>
</dbReference>
<dbReference type="GO" id="GO:0030154">
    <property type="term" value="P:cell differentiation"/>
    <property type="evidence" value="ECO:0007669"/>
    <property type="project" value="TreeGrafter"/>
</dbReference>
<evidence type="ECO:0000256" key="2">
    <source>
        <dbReference type="ARBA" id="ARBA00023125"/>
    </source>
</evidence>
<dbReference type="SMART" id="SM00413">
    <property type="entry name" value="ETS"/>
    <property type="match status" value="1"/>
</dbReference>
<dbReference type="AlphaFoldDB" id="A0AA89C3A4"/>
<organism evidence="7 8">
    <name type="scientific">Pinctada imbricata</name>
    <name type="common">Atlantic pearl-oyster</name>
    <name type="synonym">Pinctada martensii</name>
    <dbReference type="NCBI Taxonomy" id="66713"/>
    <lineage>
        <taxon>Eukaryota</taxon>
        <taxon>Metazoa</taxon>
        <taxon>Spiralia</taxon>
        <taxon>Lophotrochozoa</taxon>
        <taxon>Mollusca</taxon>
        <taxon>Bivalvia</taxon>
        <taxon>Autobranchia</taxon>
        <taxon>Pteriomorphia</taxon>
        <taxon>Pterioida</taxon>
        <taxon>Pterioidea</taxon>
        <taxon>Pteriidae</taxon>
        <taxon>Pinctada</taxon>
    </lineage>
</organism>
<reference evidence="7" key="1">
    <citation type="submission" date="2019-08" db="EMBL/GenBank/DDBJ databases">
        <title>The improved chromosome-level genome for the pearl oyster Pinctada fucata martensii using PacBio sequencing and Hi-C.</title>
        <authorList>
            <person name="Zheng Z."/>
        </authorList>
    </citation>
    <scope>NUCLEOTIDE SEQUENCE</scope>
    <source>
        <strain evidence="7">ZZ-2019</strain>
        <tissue evidence="7">Adductor muscle</tissue>
    </source>
</reference>
<dbReference type="SUPFAM" id="SSF47769">
    <property type="entry name" value="SAM/Pointed domain"/>
    <property type="match status" value="1"/>
</dbReference>
<name>A0AA89C3A4_PINIB</name>
<dbReference type="SUPFAM" id="SSF46785">
    <property type="entry name" value="Winged helix' DNA-binding domain"/>
    <property type="match status" value="1"/>
</dbReference>
<evidence type="ECO:0000313" key="8">
    <source>
        <dbReference type="Proteomes" id="UP001186944"/>
    </source>
</evidence>
<dbReference type="InterPro" id="IPR000418">
    <property type="entry name" value="Ets_dom"/>
</dbReference>
<dbReference type="Proteomes" id="UP001186944">
    <property type="component" value="Unassembled WGS sequence"/>
</dbReference>
<evidence type="ECO:0000259" key="6">
    <source>
        <dbReference type="PROSITE" id="PS51433"/>
    </source>
</evidence>
<keyword evidence="3" id="KW-0539">Nucleus</keyword>
<dbReference type="PANTHER" id="PTHR11849:SF190">
    <property type="entry name" value="ETS-DOMAIN PROTEIN"/>
    <property type="match status" value="1"/>
</dbReference>
<dbReference type="GO" id="GO:0005634">
    <property type="term" value="C:nucleus"/>
    <property type="evidence" value="ECO:0007669"/>
    <property type="project" value="UniProtKB-SubCell"/>
</dbReference>
<dbReference type="PRINTS" id="PR00454">
    <property type="entry name" value="ETSDOMAIN"/>
</dbReference>
<sequence length="487" mass="57182">MIEDMEPPSYILDNSYVHNTQNNNFDIADFLCDSGVHPNESRDQCNLSEDSCNRSDCTDGYYGYQSSGDYIDPPSEYCNDNVPYDTDSLKYSCNPSDRSGCTVDDDGKVKAISVRQDHSAQISQRPMNDSCGKGVKMEESPEFLRWTSRHPENWSPQEVLDWLFFAAEKHNLDCTHLHAENFRSVAGADLCKMTLDDFLLHEPNYGKLFYDMFRNLCDGLHFSQPNDSHSQDCLEYDDVTRNSPLRPTLHNMNSDPGPMNQSYIPDLSSKPEMKMEHMSDHVMNDHMMYDIQQLTKYNYQMPMSHLLQAQSMKHHPFHTHPHPHHMSPYEQYPPHCMYSDFGAMHRMPPPPCHIPEDHMVPQPIRRRPGRPRIKSLPSEEEAARDKKAKNQHLWEFIYEILMNPLYNPQYLRWENQREGVFRFVQSEAVAQLWGGLKNNENMTYEKLSRAMRHYYKRGILERVEGRRLVYKFSRIAMERVREKRYSV</sequence>
<feature type="region of interest" description="Disordered" evidence="4">
    <location>
        <begin position="361"/>
        <end position="384"/>
    </location>
</feature>
<evidence type="ECO:0000259" key="5">
    <source>
        <dbReference type="PROSITE" id="PS50061"/>
    </source>
</evidence>
<dbReference type="EMBL" id="VSWD01000005">
    <property type="protein sequence ID" value="KAK3104131.1"/>
    <property type="molecule type" value="Genomic_DNA"/>
</dbReference>
<evidence type="ECO:0000256" key="4">
    <source>
        <dbReference type="SAM" id="MobiDB-lite"/>
    </source>
</evidence>
<feature type="compositionally biased region" description="Basic residues" evidence="4">
    <location>
        <begin position="364"/>
        <end position="373"/>
    </location>
</feature>
<dbReference type="FunFam" id="1.10.10.10:FF:001336">
    <property type="entry name" value="Epithelium specific ets factor 3, ese3, putative"/>
    <property type="match status" value="1"/>
</dbReference>